<name>A0AAV5ADV0_9AGAM</name>
<dbReference type="Proteomes" id="UP001050691">
    <property type="component" value="Unassembled WGS sequence"/>
</dbReference>
<dbReference type="PANTHER" id="PTHR48045:SF31">
    <property type="entry name" value="UDP-GLYCOSYLTRANSFERASE 76B1-LIKE"/>
    <property type="match status" value="1"/>
</dbReference>
<dbReference type="SUPFAM" id="SSF53756">
    <property type="entry name" value="UDP-Glycosyltransferase/glycogen phosphorylase"/>
    <property type="match status" value="1"/>
</dbReference>
<dbReference type="Pfam" id="PF00201">
    <property type="entry name" value="UDPGT"/>
    <property type="match status" value="1"/>
</dbReference>
<sequence length="174" mass="19964">MQIPMIIVHNDSRPPIPDSLRAKLEASDIVLISEWAPQNLILSHKVTAWFLTPCGQNSVLEALSHGMPMIGWPAQTDQSINSMYIGELKHNVGYELLEVQDRDETQPLYRGYVPSGTLDAIEKEFRTVLQKAFGPEGIEKRLNAERFKEKISHLWDEDGEARLELRRFIKDYFS</sequence>
<dbReference type="PANTHER" id="PTHR48045">
    <property type="entry name" value="UDP-GLYCOSYLTRANSFERASE 72B1"/>
    <property type="match status" value="1"/>
</dbReference>
<comment type="caution">
    <text evidence="2">The sequence shown here is derived from an EMBL/GenBank/DDBJ whole genome shotgun (WGS) entry which is preliminary data.</text>
</comment>
<protein>
    <submittedName>
        <fullName evidence="2">Uncharacterized protein</fullName>
    </submittedName>
</protein>
<reference evidence="2" key="1">
    <citation type="submission" date="2021-10" db="EMBL/GenBank/DDBJ databases">
        <title>De novo Genome Assembly of Clathrus columnatus (Basidiomycota, Fungi) Using Illumina and Nanopore Sequence Data.</title>
        <authorList>
            <person name="Ogiso-Tanaka E."/>
            <person name="Itagaki H."/>
            <person name="Hosoya T."/>
            <person name="Hosaka K."/>
        </authorList>
    </citation>
    <scope>NUCLEOTIDE SEQUENCE</scope>
    <source>
        <strain evidence="2">MO-923</strain>
    </source>
</reference>
<dbReference type="GO" id="GO:0008194">
    <property type="term" value="F:UDP-glycosyltransferase activity"/>
    <property type="evidence" value="ECO:0007669"/>
    <property type="project" value="InterPro"/>
</dbReference>
<dbReference type="EMBL" id="BPWL01000008">
    <property type="protein sequence ID" value="GJJ12811.1"/>
    <property type="molecule type" value="Genomic_DNA"/>
</dbReference>
<gene>
    <name evidence="2" type="ORF">Clacol_007056</name>
</gene>
<dbReference type="AlphaFoldDB" id="A0AAV5ADV0"/>
<evidence type="ECO:0000313" key="2">
    <source>
        <dbReference type="EMBL" id="GJJ12811.1"/>
    </source>
</evidence>
<evidence type="ECO:0000313" key="3">
    <source>
        <dbReference type="Proteomes" id="UP001050691"/>
    </source>
</evidence>
<evidence type="ECO:0000256" key="1">
    <source>
        <dbReference type="ARBA" id="ARBA00022679"/>
    </source>
</evidence>
<keyword evidence="1" id="KW-0808">Transferase</keyword>
<keyword evidence="3" id="KW-1185">Reference proteome</keyword>
<organism evidence="2 3">
    <name type="scientific">Clathrus columnatus</name>
    <dbReference type="NCBI Taxonomy" id="1419009"/>
    <lineage>
        <taxon>Eukaryota</taxon>
        <taxon>Fungi</taxon>
        <taxon>Dikarya</taxon>
        <taxon>Basidiomycota</taxon>
        <taxon>Agaricomycotina</taxon>
        <taxon>Agaricomycetes</taxon>
        <taxon>Phallomycetidae</taxon>
        <taxon>Phallales</taxon>
        <taxon>Clathraceae</taxon>
        <taxon>Clathrus</taxon>
    </lineage>
</organism>
<dbReference type="InterPro" id="IPR002213">
    <property type="entry name" value="UDP_glucos_trans"/>
</dbReference>
<proteinExistence type="predicted"/>
<accession>A0AAV5ADV0</accession>
<dbReference type="Gene3D" id="3.40.50.2000">
    <property type="entry name" value="Glycogen Phosphorylase B"/>
    <property type="match status" value="1"/>
</dbReference>